<feature type="non-terminal residue" evidence="4">
    <location>
        <position position="1"/>
    </location>
</feature>
<accession>A0A1G2BHN6</accession>
<dbReference type="Gene3D" id="2.60.120.200">
    <property type="match status" value="3"/>
</dbReference>
<feature type="domain" description="LamG-like jellyroll fold" evidence="3">
    <location>
        <begin position="486"/>
        <end position="608"/>
    </location>
</feature>
<evidence type="ECO:0000313" key="5">
    <source>
        <dbReference type="Proteomes" id="UP000178849"/>
    </source>
</evidence>
<gene>
    <name evidence="4" type="ORF">A2927_02785</name>
</gene>
<organism evidence="4 5">
    <name type="scientific">Candidatus Komeilibacteria bacterium RIFCSPLOWO2_01_FULL_45_10</name>
    <dbReference type="NCBI Taxonomy" id="1798550"/>
    <lineage>
        <taxon>Bacteria</taxon>
        <taxon>Candidatus Komeiliibacteriota</taxon>
    </lineage>
</organism>
<dbReference type="AlphaFoldDB" id="A0A1G2BHN6"/>
<evidence type="ECO:0000313" key="4">
    <source>
        <dbReference type="EMBL" id="OGY88738.1"/>
    </source>
</evidence>
<dbReference type="InterPro" id="IPR006558">
    <property type="entry name" value="LamG-like"/>
</dbReference>
<evidence type="ECO:0000256" key="2">
    <source>
        <dbReference type="ARBA" id="ARBA00023157"/>
    </source>
</evidence>
<dbReference type="PANTHER" id="PTHR42535">
    <property type="entry name" value="OOKINETE PROTEIN, PUTATIVE-RELATED"/>
    <property type="match status" value="1"/>
</dbReference>
<dbReference type="Proteomes" id="UP000178849">
    <property type="component" value="Unassembled WGS sequence"/>
</dbReference>
<feature type="domain" description="LamG-like jellyroll fold" evidence="3">
    <location>
        <begin position="54"/>
        <end position="194"/>
    </location>
</feature>
<comment type="caution">
    <text evidence="4">The sequence shown here is derived from an EMBL/GenBank/DDBJ whole genome shotgun (WGS) entry which is preliminary data.</text>
</comment>
<name>A0A1G2BHN6_9BACT</name>
<protein>
    <recommendedName>
        <fullName evidence="3">LamG-like jellyroll fold domain-containing protein</fullName>
    </recommendedName>
</protein>
<dbReference type="SUPFAM" id="SSF49899">
    <property type="entry name" value="Concanavalin A-like lectins/glucanases"/>
    <property type="match status" value="3"/>
</dbReference>
<dbReference type="InterPro" id="IPR013320">
    <property type="entry name" value="ConA-like_dom_sf"/>
</dbReference>
<evidence type="ECO:0000256" key="1">
    <source>
        <dbReference type="ARBA" id="ARBA00022729"/>
    </source>
</evidence>
<feature type="domain" description="LamG-like jellyroll fold" evidence="3">
    <location>
        <begin position="268"/>
        <end position="399"/>
    </location>
</feature>
<dbReference type="SMART" id="SM00560">
    <property type="entry name" value="LamGL"/>
    <property type="match status" value="3"/>
</dbReference>
<evidence type="ECO:0000259" key="3">
    <source>
        <dbReference type="SMART" id="SM00560"/>
    </source>
</evidence>
<keyword evidence="2" id="KW-1015">Disulfide bond</keyword>
<dbReference type="STRING" id="1798550.A2927_02785"/>
<dbReference type="EMBL" id="MHKL01000041">
    <property type="protein sequence ID" value="OGY88738.1"/>
    <property type="molecule type" value="Genomic_DNA"/>
</dbReference>
<keyword evidence="1" id="KW-0732">Signal</keyword>
<proteinExistence type="predicted"/>
<sequence>NLISKGWTAGADGPQATTTAVYGNAAQLDGVDDYLCSGSGTSCADDNDLDMGADNFTIEFWAKIAADSFDIFLGKRNSLAAAAGYVFWHDATDNEIKFEIANSSGSEDYASVASTPYLGAWHYFTGVADRTNKTLRFYIDGEQKNTSSIINNLTTNLDNSEEFAIGGDGGQRADRFYGGLIDDVKIYKTARPPDQILQDYLMGPGSIASYNFEEKSGATVNDLSGQGHSGAITAGASSGFVKGKIGRAYDFDGANTKVDTGSEWIGTQNVSVSAWIKIDGYGEGPSLGKIIYNGKFGFGVNGVGANMYIDFTNDGSATKAVSATGSILTGTWYFVTMTRNGTTINLYVNGVLSGTANQTVASPVAGTYNVIIGNSNGQDRTFDGIIDDLKVYNYVLTPWQIAQEYNGGKPMAHWKMDEGENKTIYDWSGKGYNGALSLGGSPATSTAWQAETSCTKGKCLSFDGTDDTVSITDTTGSSLDIANHATLSAWIKPSNVAGSKYIIDKDDTAAYALMLNGSSLVGYFDIGGSNSCSGGTVRANEWQHVSATYDGSYIRCYINGKEVGKTADSGSIDTQDTTLYIGSDGGAANYFNGLIDEVKIYHYALSPIDIREDYNSGYGTYFK</sequence>
<reference evidence="4 5" key="1">
    <citation type="journal article" date="2016" name="Nat. Commun.">
        <title>Thousands of microbial genomes shed light on interconnected biogeochemical processes in an aquifer system.</title>
        <authorList>
            <person name="Anantharaman K."/>
            <person name="Brown C.T."/>
            <person name="Hug L.A."/>
            <person name="Sharon I."/>
            <person name="Castelle C.J."/>
            <person name="Probst A.J."/>
            <person name="Thomas B.C."/>
            <person name="Singh A."/>
            <person name="Wilkins M.J."/>
            <person name="Karaoz U."/>
            <person name="Brodie E.L."/>
            <person name="Williams K.H."/>
            <person name="Hubbard S.S."/>
            <person name="Banfield J.F."/>
        </authorList>
    </citation>
    <scope>NUCLEOTIDE SEQUENCE [LARGE SCALE GENOMIC DNA]</scope>
</reference>
<dbReference type="PANTHER" id="PTHR42535:SF2">
    <property type="entry name" value="CHROMOSOME UNDETERMINED SCAFFOLD_146, WHOLE GENOME SHOTGUN SEQUENCE"/>
    <property type="match status" value="1"/>
</dbReference>
<dbReference type="Pfam" id="PF13385">
    <property type="entry name" value="Laminin_G_3"/>
    <property type="match status" value="3"/>
</dbReference>